<keyword evidence="2" id="KW-1185">Reference proteome</keyword>
<sequence length="66" mass="6851">MNGIQSTSATAAAMQPVATVKDHMTVSVMKMEQDQTKRDGQAALKLMSSAAEVQLSGKGGQVDVNA</sequence>
<reference evidence="1 2" key="1">
    <citation type="submission" date="2019-02" db="EMBL/GenBank/DDBJ databases">
        <title>Deep-cultivation of Planctomycetes and their phenomic and genomic characterization uncovers novel biology.</title>
        <authorList>
            <person name="Wiegand S."/>
            <person name="Jogler M."/>
            <person name="Boedeker C."/>
            <person name="Pinto D."/>
            <person name="Vollmers J."/>
            <person name="Rivas-Marin E."/>
            <person name="Kohn T."/>
            <person name="Peeters S.H."/>
            <person name="Heuer A."/>
            <person name="Rast P."/>
            <person name="Oberbeckmann S."/>
            <person name="Bunk B."/>
            <person name="Jeske O."/>
            <person name="Meyerdierks A."/>
            <person name="Storesund J.E."/>
            <person name="Kallscheuer N."/>
            <person name="Luecker S."/>
            <person name="Lage O.M."/>
            <person name="Pohl T."/>
            <person name="Merkel B.J."/>
            <person name="Hornburger P."/>
            <person name="Mueller R.-W."/>
            <person name="Bruemmer F."/>
            <person name="Labrenz M."/>
            <person name="Spormann A.M."/>
            <person name="Op den Camp H."/>
            <person name="Overmann J."/>
            <person name="Amann R."/>
            <person name="Jetten M.S.M."/>
            <person name="Mascher T."/>
            <person name="Medema M.H."/>
            <person name="Devos D.P."/>
            <person name="Kaster A.-K."/>
            <person name="Ovreas L."/>
            <person name="Rohde M."/>
            <person name="Galperin M.Y."/>
            <person name="Jogler C."/>
        </authorList>
    </citation>
    <scope>NUCLEOTIDE SEQUENCE [LARGE SCALE GENOMIC DNA]</scope>
    <source>
        <strain evidence="1 2">Poly30</strain>
    </source>
</reference>
<dbReference type="Proteomes" id="UP000320390">
    <property type="component" value="Chromosome"/>
</dbReference>
<evidence type="ECO:0000313" key="2">
    <source>
        <dbReference type="Proteomes" id="UP000320390"/>
    </source>
</evidence>
<dbReference type="EMBL" id="CP036434">
    <property type="protein sequence ID" value="QDV06520.1"/>
    <property type="molecule type" value="Genomic_DNA"/>
</dbReference>
<organism evidence="1 2">
    <name type="scientific">Saltatorellus ferox</name>
    <dbReference type="NCBI Taxonomy" id="2528018"/>
    <lineage>
        <taxon>Bacteria</taxon>
        <taxon>Pseudomonadati</taxon>
        <taxon>Planctomycetota</taxon>
        <taxon>Planctomycetia</taxon>
        <taxon>Planctomycetia incertae sedis</taxon>
        <taxon>Saltatorellus</taxon>
    </lineage>
</organism>
<evidence type="ECO:0000313" key="1">
    <source>
        <dbReference type="EMBL" id="QDV06520.1"/>
    </source>
</evidence>
<dbReference type="AlphaFoldDB" id="A0A518EQZ7"/>
<protein>
    <recommendedName>
        <fullName evidence="3">Motility protein</fullName>
    </recommendedName>
</protein>
<proteinExistence type="predicted"/>
<gene>
    <name evidence="1" type="ORF">Poly30_20300</name>
</gene>
<dbReference type="RefSeq" id="WP_145196771.1">
    <property type="nucleotide sequence ID" value="NZ_CP036434.1"/>
</dbReference>
<name>A0A518EQZ7_9BACT</name>
<accession>A0A518EQZ7</accession>
<evidence type="ECO:0008006" key="3">
    <source>
        <dbReference type="Google" id="ProtNLM"/>
    </source>
</evidence>